<organism evidence="2 3">
    <name type="scientific">Thraustotheca clavata</name>
    <dbReference type="NCBI Taxonomy" id="74557"/>
    <lineage>
        <taxon>Eukaryota</taxon>
        <taxon>Sar</taxon>
        <taxon>Stramenopiles</taxon>
        <taxon>Oomycota</taxon>
        <taxon>Saprolegniomycetes</taxon>
        <taxon>Saprolegniales</taxon>
        <taxon>Achlyaceae</taxon>
        <taxon>Thraustotheca</taxon>
    </lineage>
</organism>
<sequence>MDWSNIFNYSVTAIWMLNIVPFNLAIVDQLTHLVSPQLPWYQTILASFEATWVVYVLNDVLSCLTRKYTTYYAVKSSLSTG</sequence>
<reference evidence="2 3" key="1">
    <citation type="journal article" date="2014" name="Genome Biol. Evol.">
        <title>The secreted proteins of Achlya hypogyna and Thraustotheca clavata identify the ancestral oomycete secretome and reveal gene acquisitions by horizontal gene transfer.</title>
        <authorList>
            <person name="Misner I."/>
            <person name="Blouin N."/>
            <person name="Leonard G."/>
            <person name="Richards T.A."/>
            <person name="Lane C.E."/>
        </authorList>
    </citation>
    <scope>NUCLEOTIDE SEQUENCE [LARGE SCALE GENOMIC DNA]</scope>
    <source>
        <strain evidence="2 3">ATCC 34112</strain>
    </source>
</reference>
<evidence type="ECO:0000256" key="1">
    <source>
        <dbReference type="SAM" id="Phobius"/>
    </source>
</evidence>
<keyword evidence="1" id="KW-0472">Membrane</keyword>
<evidence type="ECO:0000313" key="2">
    <source>
        <dbReference type="EMBL" id="OQS05438.1"/>
    </source>
</evidence>
<dbReference type="STRING" id="74557.A0A1W0A5E2"/>
<feature type="transmembrane region" description="Helical" evidence="1">
    <location>
        <begin position="38"/>
        <end position="57"/>
    </location>
</feature>
<protein>
    <submittedName>
        <fullName evidence="2">Uncharacterized protein</fullName>
    </submittedName>
</protein>
<proteinExistence type="predicted"/>
<comment type="caution">
    <text evidence="2">The sequence shown here is derived from an EMBL/GenBank/DDBJ whole genome shotgun (WGS) entry which is preliminary data.</text>
</comment>
<name>A0A1W0A5E2_9STRA</name>
<accession>A0A1W0A5E2</accession>
<dbReference type="Proteomes" id="UP000243217">
    <property type="component" value="Unassembled WGS sequence"/>
</dbReference>
<keyword evidence="3" id="KW-1185">Reference proteome</keyword>
<dbReference type="EMBL" id="JNBS01000457">
    <property type="protein sequence ID" value="OQS05438.1"/>
    <property type="molecule type" value="Genomic_DNA"/>
</dbReference>
<keyword evidence="1" id="KW-1133">Transmembrane helix</keyword>
<keyword evidence="1" id="KW-0812">Transmembrane</keyword>
<feature type="transmembrane region" description="Helical" evidence="1">
    <location>
        <begin position="6"/>
        <end position="26"/>
    </location>
</feature>
<dbReference type="AlphaFoldDB" id="A0A1W0A5E2"/>
<gene>
    <name evidence="2" type="ORF">THRCLA_20617</name>
</gene>
<evidence type="ECO:0000313" key="3">
    <source>
        <dbReference type="Proteomes" id="UP000243217"/>
    </source>
</evidence>